<evidence type="ECO:0000256" key="5">
    <source>
        <dbReference type="ARBA" id="ARBA00022490"/>
    </source>
</evidence>
<dbReference type="GO" id="GO:0005776">
    <property type="term" value="C:autophagosome"/>
    <property type="evidence" value="ECO:0007669"/>
    <property type="project" value="UniProtKB-SubCell"/>
</dbReference>
<evidence type="ECO:0000256" key="6">
    <source>
        <dbReference type="ARBA" id="ARBA00022723"/>
    </source>
</evidence>
<accession>A0A2Y9QZS6</accession>
<comment type="function">
    <text evidence="13">Stores iron in a soluble, non-toxic, readily available form. Important for iron homeostasis. Iron is taken up in the ferrous form and deposited as ferric hydroxides after oxidation.</text>
</comment>
<evidence type="ECO:0000313" key="16">
    <source>
        <dbReference type="RefSeq" id="XP_023587612.1"/>
    </source>
</evidence>
<evidence type="ECO:0000256" key="4">
    <source>
        <dbReference type="ARBA" id="ARBA00022434"/>
    </source>
</evidence>
<feature type="binding site" evidence="12">
    <location>
        <position position="66"/>
    </location>
    <ligand>
        <name>Fe cation</name>
        <dbReference type="ChEBI" id="CHEBI:24875"/>
        <label>1</label>
    </ligand>
</feature>
<evidence type="ECO:0000256" key="3">
    <source>
        <dbReference type="ARBA" id="ARBA00007513"/>
    </source>
</evidence>
<dbReference type="CDD" id="cd01056">
    <property type="entry name" value="Euk_Ferritin"/>
    <property type="match status" value="1"/>
</dbReference>
<dbReference type="GO" id="GO:0031410">
    <property type="term" value="C:cytoplasmic vesicle"/>
    <property type="evidence" value="ECO:0007669"/>
    <property type="project" value="UniProtKB-KW"/>
</dbReference>
<protein>
    <recommendedName>
        <fullName evidence="13">Ferritin</fullName>
    </recommendedName>
</protein>
<evidence type="ECO:0000256" key="11">
    <source>
        <dbReference type="ARBA" id="ARBA00047990"/>
    </source>
</evidence>
<dbReference type="PANTHER" id="PTHR11431">
    <property type="entry name" value="FERRITIN"/>
    <property type="match status" value="1"/>
</dbReference>
<keyword evidence="6 12" id="KW-0479">Metal-binding</keyword>
<keyword evidence="15" id="KW-1185">Reference proteome</keyword>
<evidence type="ECO:0000256" key="12">
    <source>
        <dbReference type="PIRSR" id="PIRSR601519-1"/>
    </source>
</evidence>
<comment type="catalytic activity">
    <reaction evidence="11">
        <text>4 Fe(2+) + O2 + 4 H(+) = 4 Fe(3+) + 2 H2O</text>
        <dbReference type="Rhea" id="RHEA:11148"/>
        <dbReference type="ChEBI" id="CHEBI:15377"/>
        <dbReference type="ChEBI" id="CHEBI:15378"/>
        <dbReference type="ChEBI" id="CHEBI:15379"/>
        <dbReference type="ChEBI" id="CHEBI:29033"/>
        <dbReference type="ChEBI" id="CHEBI:29034"/>
        <dbReference type="EC" id="1.16.3.1"/>
    </reaction>
</comment>
<evidence type="ECO:0000259" key="14">
    <source>
        <dbReference type="PROSITE" id="PS50905"/>
    </source>
</evidence>
<keyword evidence="7" id="KW-0560">Oxidoreductase</keyword>
<organism evidence="15 16">
    <name type="scientific">Trichechus manatus latirostris</name>
    <name type="common">Florida manatee</name>
    <dbReference type="NCBI Taxonomy" id="127582"/>
    <lineage>
        <taxon>Eukaryota</taxon>
        <taxon>Metazoa</taxon>
        <taxon>Chordata</taxon>
        <taxon>Craniata</taxon>
        <taxon>Vertebrata</taxon>
        <taxon>Euteleostomi</taxon>
        <taxon>Mammalia</taxon>
        <taxon>Eutheria</taxon>
        <taxon>Afrotheria</taxon>
        <taxon>Sirenia</taxon>
        <taxon>Trichechidae</taxon>
        <taxon>Trichechus</taxon>
    </lineage>
</organism>
<sequence>MATAPSSQVRQNYQQECEAAINRQIILELYASYVYLSMAYHFDRDDLALKNFATYFLRQSGEKRKHAEMLLKLQNQRGGRIQLRDIRRCTTD</sequence>
<dbReference type="GO" id="GO:0005764">
    <property type="term" value="C:lysosome"/>
    <property type="evidence" value="ECO:0007669"/>
    <property type="project" value="UniProtKB-SubCell"/>
</dbReference>
<dbReference type="GO" id="GO:0008199">
    <property type="term" value="F:ferric iron binding"/>
    <property type="evidence" value="ECO:0007669"/>
    <property type="project" value="InterPro"/>
</dbReference>
<dbReference type="InterPro" id="IPR012347">
    <property type="entry name" value="Ferritin-like"/>
</dbReference>
<dbReference type="InterPro" id="IPR008331">
    <property type="entry name" value="Ferritin_DPS_dom"/>
</dbReference>
<comment type="subcellular location">
    <subcellularLocation>
        <location evidence="2">Cytoplasmic vesicle</location>
        <location evidence="2">Autophagosome</location>
    </subcellularLocation>
    <subcellularLocation>
        <location evidence="1">Lysosome</location>
    </subcellularLocation>
</comment>
<keyword evidence="4 13" id="KW-0409">Iron storage</keyword>
<keyword evidence="10" id="KW-0968">Cytoplasmic vesicle</keyword>
<dbReference type="RefSeq" id="XP_023587612.1">
    <property type="nucleotide sequence ID" value="XM_023731844.1"/>
</dbReference>
<dbReference type="InterPro" id="IPR009040">
    <property type="entry name" value="Ferritin-like_diiron"/>
</dbReference>
<gene>
    <name evidence="16" type="primary">LOC101354587</name>
</gene>
<evidence type="ECO:0000256" key="8">
    <source>
        <dbReference type="ARBA" id="ARBA00023004"/>
    </source>
</evidence>
<proteinExistence type="inferred from homology"/>
<keyword evidence="5" id="KW-0963">Cytoplasm</keyword>
<reference evidence="16" key="1">
    <citation type="submission" date="2025-08" db="UniProtKB">
        <authorList>
            <consortium name="RefSeq"/>
        </authorList>
    </citation>
    <scope>IDENTIFICATION</scope>
</reference>
<keyword evidence="8 12" id="KW-0408">Iron</keyword>
<dbReference type="GO" id="GO:0004322">
    <property type="term" value="F:ferroxidase activity"/>
    <property type="evidence" value="ECO:0007669"/>
    <property type="project" value="UniProtKB-EC"/>
</dbReference>
<feature type="binding site" evidence="12">
    <location>
        <position position="28"/>
    </location>
    <ligand>
        <name>Fe cation</name>
        <dbReference type="ChEBI" id="CHEBI:24875"/>
        <label>1</label>
    </ligand>
</feature>
<evidence type="ECO:0000256" key="7">
    <source>
        <dbReference type="ARBA" id="ARBA00023002"/>
    </source>
</evidence>
<dbReference type="PANTHER" id="PTHR11431:SF37">
    <property type="entry name" value="FERRITIN HEAVY CHAIN"/>
    <property type="match status" value="1"/>
</dbReference>
<keyword evidence="9" id="KW-0458">Lysosome</keyword>
<dbReference type="AlphaFoldDB" id="A0A2Y9QZS6"/>
<evidence type="ECO:0000313" key="15">
    <source>
        <dbReference type="Proteomes" id="UP000248480"/>
    </source>
</evidence>
<dbReference type="InterPro" id="IPR009078">
    <property type="entry name" value="Ferritin-like_SF"/>
</dbReference>
<dbReference type="InParanoid" id="A0A2Y9QZS6"/>
<evidence type="ECO:0000256" key="1">
    <source>
        <dbReference type="ARBA" id="ARBA00004371"/>
    </source>
</evidence>
<dbReference type="SUPFAM" id="SSF47240">
    <property type="entry name" value="Ferritin-like"/>
    <property type="match status" value="1"/>
</dbReference>
<comment type="similarity">
    <text evidence="3 13">Belongs to the ferritin family.</text>
</comment>
<dbReference type="FunFam" id="1.20.1260.10:FF:000024">
    <property type="entry name" value="Ferritin heavy chain"/>
    <property type="match status" value="1"/>
</dbReference>
<dbReference type="Proteomes" id="UP000248480">
    <property type="component" value="Unplaced"/>
</dbReference>
<dbReference type="STRING" id="127582.A0A2Y9QZS6"/>
<dbReference type="Gene3D" id="1.20.1260.10">
    <property type="match status" value="1"/>
</dbReference>
<dbReference type="GO" id="GO:0006826">
    <property type="term" value="P:iron ion transport"/>
    <property type="evidence" value="ECO:0007669"/>
    <property type="project" value="InterPro"/>
</dbReference>
<dbReference type="Pfam" id="PF00210">
    <property type="entry name" value="Ferritin"/>
    <property type="match status" value="1"/>
</dbReference>
<evidence type="ECO:0000256" key="10">
    <source>
        <dbReference type="ARBA" id="ARBA00023329"/>
    </source>
</evidence>
<dbReference type="InterPro" id="IPR001519">
    <property type="entry name" value="Ferritin"/>
</dbReference>
<feature type="domain" description="Ferritin-like diiron" evidence="14">
    <location>
        <begin position="11"/>
        <end position="92"/>
    </location>
</feature>
<evidence type="ECO:0000256" key="13">
    <source>
        <dbReference type="RuleBase" id="RU361145"/>
    </source>
</evidence>
<evidence type="ECO:0000256" key="2">
    <source>
        <dbReference type="ARBA" id="ARBA00004419"/>
    </source>
</evidence>
<evidence type="ECO:0000256" key="9">
    <source>
        <dbReference type="ARBA" id="ARBA00023228"/>
    </source>
</evidence>
<dbReference type="PROSITE" id="PS50905">
    <property type="entry name" value="FERRITIN_LIKE"/>
    <property type="match status" value="1"/>
</dbReference>
<dbReference type="GeneID" id="101354587"/>
<name>A0A2Y9QZS6_TRIMA</name>
<dbReference type="GO" id="GO:0006879">
    <property type="term" value="P:intracellular iron ion homeostasis"/>
    <property type="evidence" value="ECO:0007669"/>
    <property type="project" value="UniProtKB-KW"/>
</dbReference>
<dbReference type="GO" id="GO:0008198">
    <property type="term" value="F:ferrous iron binding"/>
    <property type="evidence" value="ECO:0007669"/>
    <property type="project" value="TreeGrafter"/>
</dbReference>
<dbReference type="KEGG" id="tmu:101354587"/>